<proteinExistence type="predicted"/>
<dbReference type="Pfam" id="PF06580">
    <property type="entry name" value="His_kinase"/>
    <property type="match status" value="1"/>
</dbReference>
<dbReference type="Gene3D" id="3.30.565.10">
    <property type="entry name" value="Histidine kinase-like ATPase, C-terminal domain"/>
    <property type="match status" value="1"/>
</dbReference>
<dbReference type="SMART" id="SM00028">
    <property type="entry name" value="TPR"/>
    <property type="match status" value="7"/>
</dbReference>
<feature type="domain" description="Signal transduction histidine kinase internal region" evidence="3">
    <location>
        <begin position="492"/>
        <end position="570"/>
    </location>
</feature>
<dbReference type="Gene3D" id="1.25.40.10">
    <property type="entry name" value="Tetratricopeptide repeat domain"/>
    <property type="match status" value="2"/>
</dbReference>
<dbReference type="STRING" id="1120964.GCA_001313265_06458"/>
<dbReference type="SUPFAM" id="SSF48452">
    <property type="entry name" value="TPR-like"/>
    <property type="match status" value="2"/>
</dbReference>
<dbReference type="PROSITE" id="PS50005">
    <property type="entry name" value="TPR"/>
    <property type="match status" value="1"/>
</dbReference>
<protein>
    <submittedName>
        <fullName evidence="4">Tetratricopeptide repeat-containing protein</fullName>
    </submittedName>
</protein>
<sequence>MSIFLPMKSLPFFILLILFVSPAWSQKQIDSLQIELRKSGLPDSSRVDIFNDLSFYYAGIDPKIGLSYSDSAFSLAKGLGWEARATTAVNNKGVNYWYQGEDSLALQAYQTVLAAHQKTGNRKGQASATNNIALIRYNQGDYRGALENHENATVIFQELGLRKNILNSQMNTGVVFLALADYPKALEYFLKALSQTEESDTWERGNLFTNLGLVYKNLNELEDSEAYHRKAIEHYRKEGYKQMEASSMGNLGAILQIQGKNEEAENLFFDALKLNKEIGNKRRIASDFTALGSLFAEIKDFVKAKSYLDSAANFYSGIGEKLALSTVLLQLASLEKGGFSLENLSKALELEQKALTLAQETESLEAQRSAWKALAETQKARGAYRASLEAYQNFQAFQDSIFNNENEKKLLSLRIGYEFETREKKLTAEFESEKQLLQLEKESERLRASLYLIGIGVVLLIGGGVFWGFRYQAKNKRLKLESEFRAQMAELELKALKAQMNPHFIFNALSSISNFLLKNQAEEADRYLTRFSRLIRRILEYSEVKEISLSEEISLLQDYISIEAMRLGKEVDFEIQIGEGVDQTRLMIPPLLLQPLVENSIWHGIAHIQESGLITLKVHQQENSCLLVLRDNGSGMKEFVEIPEKHQSMGMNLVKNRLETLNLGSKNSPWSIFWENLSPGFEVRLTLSQPNSVPTL</sequence>
<dbReference type="OrthoDB" id="6190788at2"/>
<feature type="repeat" description="TPR" evidence="1">
    <location>
        <begin position="166"/>
        <end position="199"/>
    </location>
</feature>
<dbReference type="InterPro" id="IPR010559">
    <property type="entry name" value="Sig_transdc_His_kin_internal"/>
</dbReference>
<evidence type="ECO:0000259" key="3">
    <source>
        <dbReference type="Pfam" id="PF06580"/>
    </source>
</evidence>
<organism evidence="4 5">
    <name type="scientific">Algoriphagus boritolerans DSM 17298 = JCM 18970</name>
    <dbReference type="NCBI Taxonomy" id="1120964"/>
    <lineage>
        <taxon>Bacteria</taxon>
        <taxon>Pseudomonadati</taxon>
        <taxon>Bacteroidota</taxon>
        <taxon>Cytophagia</taxon>
        <taxon>Cytophagales</taxon>
        <taxon>Cyclobacteriaceae</taxon>
        <taxon>Algoriphagus</taxon>
    </lineage>
</organism>
<reference evidence="5" key="1">
    <citation type="submission" date="2016-10" db="EMBL/GenBank/DDBJ databases">
        <authorList>
            <person name="Varghese N."/>
            <person name="Submissions S."/>
        </authorList>
    </citation>
    <scope>NUCLEOTIDE SEQUENCE [LARGE SCALE GENOMIC DNA]</scope>
    <source>
        <strain evidence="5">DSM 17298</strain>
    </source>
</reference>
<dbReference type="InterPro" id="IPR050640">
    <property type="entry name" value="Bact_2-comp_sensor_kinase"/>
</dbReference>
<dbReference type="InterPro" id="IPR019734">
    <property type="entry name" value="TPR_rpt"/>
</dbReference>
<dbReference type="PANTHER" id="PTHR34220:SF7">
    <property type="entry name" value="SENSOR HISTIDINE KINASE YPDA"/>
    <property type="match status" value="1"/>
</dbReference>
<dbReference type="GO" id="GO:0000155">
    <property type="term" value="F:phosphorelay sensor kinase activity"/>
    <property type="evidence" value="ECO:0007669"/>
    <property type="project" value="InterPro"/>
</dbReference>
<keyword evidence="5" id="KW-1185">Reference proteome</keyword>
<keyword evidence="2" id="KW-0472">Membrane</keyword>
<dbReference type="PANTHER" id="PTHR34220">
    <property type="entry name" value="SENSOR HISTIDINE KINASE YPDA"/>
    <property type="match status" value="1"/>
</dbReference>
<dbReference type="EMBL" id="FNVR01000027">
    <property type="protein sequence ID" value="SEG35296.1"/>
    <property type="molecule type" value="Genomic_DNA"/>
</dbReference>
<dbReference type="InterPro" id="IPR036890">
    <property type="entry name" value="HATPase_C_sf"/>
</dbReference>
<evidence type="ECO:0000313" key="5">
    <source>
        <dbReference type="Proteomes" id="UP000236736"/>
    </source>
</evidence>
<dbReference type="GO" id="GO:0016020">
    <property type="term" value="C:membrane"/>
    <property type="evidence" value="ECO:0007669"/>
    <property type="project" value="InterPro"/>
</dbReference>
<dbReference type="SUPFAM" id="SSF55874">
    <property type="entry name" value="ATPase domain of HSP90 chaperone/DNA topoisomerase II/histidine kinase"/>
    <property type="match status" value="1"/>
</dbReference>
<keyword evidence="1" id="KW-0802">TPR repeat</keyword>
<feature type="transmembrane region" description="Helical" evidence="2">
    <location>
        <begin position="448"/>
        <end position="469"/>
    </location>
</feature>
<name>A0A1H5ZIR6_9BACT</name>
<accession>A0A1H5ZIR6</accession>
<keyword evidence="2" id="KW-1133">Transmembrane helix</keyword>
<keyword evidence="2" id="KW-0812">Transmembrane</keyword>
<dbReference type="Pfam" id="PF13424">
    <property type="entry name" value="TPR_12"/>
    <property type="match status" value="2"/>
</dbReference>
<gene>
    <name evidence="4" type="ORF">SAMN03080598_03492</name>
</gene>
<dbReference type="AlphaFoldDB" id="A0A1H5ZIR6"/>
<evidence type="ECO:0000256" key="1">
    <source>
        <dbReference type="PROSITE-ProRule" id="PRU00339"/>
    </source>
</evidence>
<evidence type="ECO:0000256" key="2">
    <source>
        <dbReference type="SAM" id="Phobius"/>
    </source>
</evidence>
<dbReference type="InterPro" id="IPR011990">
    <property type="entry name" value="TPR-like_helical_dom_sf"/>
</dbReference>
<evidence type="ECO:0000313" key="4">
    <source>
        <dbReference type="EMBL" id="SEG35296.1"/>
    </source>
</evidence>
<dbReference type="RefSeq" id="WP_103926091.1">
    <property type="nucleotide sequence ID" value="NZ_FNVR01000027.1"/>
</dbReference>
<dbReference type="Proteomes" id="UP000236736">
    <property type="component" value="Unassembled WGS sequence"/>
</dbReference>